<keyword evidence="2" id="KW-0808">Transferase</keyword>
<evidence type="ECO:0000313" key="6">
    <source>
        <dbReference type="Proteomes" id="UP001161017"/>
    </source>
</evidence>
<evidence type="ECO:0000259" key="4">
    <source>
        <dbReference type="PROSITE" id="PS51186"/>
    </source>
</evidence>
<keyword evidence="6" id="KW-1185">Reference proteome</keyword>
<reference evidence="5" key="1">
    <citation type="journal article" date="2023" name="Genome Biol. Evol.">
        <title>First Whole Genome Sequence and Flow Cytometry Genome Size Data for the Lichen-Forming Fungus Ramalina farinacea (Ascomycota).</title>
        <authorList>
            <person name="Llewellyn T."/>
            <person name="Mian S."/>
            <person name="Hill R."/>
            <person name="Leitch I.J."/>
            <person name="Gaya E."/>
        </authorList>
    </citation>
    <scope>NUCLEOTIDE SEQUENCE</scope>
    <source>
        <strain evidence="5">LIQ254RAFAR</strain>
    </source>
</reference>
<evidence type="ECO:0000256" key="2">
    <source>
        <dbReference type="ARBA" id="ARBA00022679"/>
    </source>
</evidence>
<feature type="domain" description="N-acetyltransferase" evidence="4">
    <location>
        <begin position="4"/>
        <end position="174"/>
    </location>
</feature>
<evidence type="ECO:0000256" key="3">
    <source>
        <dbReference type="ARBA" id="ARBA00023315"/>
    </source>
</evidence>
<dbReference type="Proteomes" id="UP001161017">
    <property type="component" value="Unassembled WGS sequence"/>
</dbReference>
<gene>
    <name evidence="5" type="primary">ats1</name>
    <name evidence="5" type="ORF">OHK93_004905</name>
</gene>
<dbReference type="FunFam" id="3.40.630.30:FF:000064">
    <property type="entry name" value="GNAT family acetyltransferase"/>
    <property type="match status" value="1"/>
</dbReference>
<dbReference type="GO" id="GO:0008080">
    <property type="term" value="F:N-acetyltransferase activity"/>
    <property type="evidence" value="ECO:0007669"/>
    <property type="project" value="TreeGrafter"/>
</dbReference>
<organism evidence="5 6">
    <name type="scientific">Ramalina farinacea</name>
    <dbReference type="NCBI Taxonomy" id="258253"/>
    <lineage>
        <taxon>Eukaryota</taxon>
        <taxon>Fungi</taxon>
        <taxon>Dikarya</taxon>
        <taxon>Ascomycota</taxon>
        <taxon>Pezizomycotina</taxon>
        <taxon>Lecanoromycetes</taxon>
        <taxon>OSLEUM clade</taxon>
        <taxon>Lecanoromycetidae</taxon>
        <taxon>Lecanorales</taxon>
        <taxon>Lecanorineae</taxon>
        <taxon>Ramalinaceae</taxon>
        <taxon>Ramalina</taxon>
    </lineage>
</organism>
<dbReference type="PANTHER" id="PTHR10545:SF29">
    <property type="entry name" value="GH14572P-RELATED"/>
    <property type="match status" value="1"/>
</dbReference>
<dbReference type="InterPro" id="IPR051016">
    <property type="entry name" value="Diverse_Substrate_AcTransf"/>
</dbReference>
<protein>
    <submittedName>
        <fullName evidence="5">Peroxygenase 1</fullName>
    </submittedName>
</protein>
<dbReference type="Gene3D" id="3.40.630.30">
    <property type="match status" value="1"/>
</dbReference>
<sequence>MDEPTIRFATEADVPTILHLIHALAAYEKATSSVQATEASLRSTLSFPIPNSDDFTPGYAKTILIFPPGSSSSCAGFALFFHNYSTWLAKPGIYLEDLFVLPEYRGRGYGTRLLQYLAREVKRIGGGRLEWSVLKWNEPSIKFYQGDSVGAERMEEWVGMRVEGEERLGKLAGA</sequence>
<dbReference type="InterPro" id="IPR000182">
    <property type="entry name" value="GNAT_dom"/>
</dbReference>
<dbReference type="AlphaFoldDB" id="A0AA43QY91"/>
<dbReference type="SUPFAM" id="SSF55729">
    <property type="entry name" value="Acyl-CoA N-acyltransferases (Nat)"/>
    <property type="match status" value="1"/>
</dbReference>
<dbReference type="InterPro" id="IPR016181">
    <property type="entry name" value="Acyl_CoA_acyltransferase"/>
</dbReference>
<dbReference type="PANTHER" id="PTHR10545">
    <property type="entry name" value="DIAMINE N-ACETYLTRANSFERASE"/>
    <property type="match status" value="1"/>
</dbReference>
<proteinExistence type="inferred from homology"/>
<dbReference type="PROSITE" id="PS51186">
    <property type="entry name" value="GNAT"/>
    <property type="match status" value="1"/>
</dbReference>
<comment type="similarity">
    <text evidence="1">Belongs to the acetyltransferase family.</text>
</comment>
<comment type="caution">
    <text evidence="5">The sequence shown here is derived from an EMBL/GenBank/DDBJ whole genome shotgun (WGS) entry which is preliminary data.</text>
</comment>
<dbReference type="Pfam" id="PF00583">
    <property type="entry name" value="Acetyltransf_1"/>
    <property type="match status" value="1"/>
</dbReference>
<dbReference type="CDD" id="cd04301">
    <property type="entry name" value="NAT_SF"/>
    <property type="match status" value="1"/>
</dbReference>
<accession>A0AA43QY91</accession>
<keyword evidence="3" id="KW-0012">Acyltransferase</keyword>
<evidence type="ECO:0000313" key="5">
    <source>
        <dbReference type="EMBL" id="MDI1493118.1"/>
    </source>
</evidence>
<dbReference type="EMBL" id="JAPUFD010000023">
    <property type="protein sequence ID" value="MDI1493118.1"/>
    <property type="molecule type" value="Genomic_DNA"/>
</dbReference>
<name>A0AA43QY91_9LECA</name>
<evidence type="ECO:0000256" key="1">
    <source>
        <dbReference type="ARBA" id="ARBA00008694"/>
    </source>
</evidence>